<feature type="compositionally biased region" description="Polar residues" evidence="4">
    <location>
        <begin position="276"/>
        <end position="285"/>
    </location>
</feature>
<feature type="compositionally biased region" description="Polar residues" evidence="4">
    <location>
        <begin position="419"/>
        <end position="432"/>
    </location>
</feature>
<dbReference type="Pfam" id="PF09336">
    <property type="entry name" value="Vps4_C"/>
    <property type="match status" value="1"/>
</dbReference>
<keyword evidence="2" id="KW-0547">Nucleotide-binding</keyword>
<protein>
    <submittedName>
        <fullName evidence="6">LAMI_0G12596g1_1</fullName>
    </submittedName>
</protein>
<keyword evidence="7" id="KW-1185">Reference proteome</keyword>
<evidence type="ECO:0000256" key="4">
    <source>
        <dbReference type="SAM" id="MobiDB-lite"/>
    </source>
</evidence>
<dbReference type="InterPro" id="IPR027417">
    <property type="entry name" value="P-loop_NTPase"/>
</dbReference>
<evidence type="ECO:0000313" key="7">
    <source>
        <dbReference type="Proteomes" id="UP000191024"/>
    </source>
</evidence>
<evidence type="ECO:0000313" key="6">
    <source>
        <dbReference type="EMBL" id="SCV01616.1"/>
    </source>
</evidence>
<feature type="compositionally biased region" description="Low complexity" evidence="4">
    <location>
        <begin position="166"/>
        <end position="175"/>
    </location>
</feature>
<gene>
    <name evidence="6" type="ORF">LAMI_0G12596G</name>
</gene>
<reference evidence="6 7" key="1">
    <citation type="submission" date="2016-03" db="EMBL/GenBank/DDBJ databases">
        <authorList>
            <person name="Devillers H."/>
        </authorList>
    </citation>
    <scope>NUCLEOTIDE SEQUENCE [LARGE SCALE GENOMIC DNA]</scope>
    <source>
        <strain evidence="6">CBS 11717</strain>
    </source>
</reference>
<evidence type="ECO:0000256" key="1">
    <source>
        <dbReference type="ARBA" id="ARBA00006914"/>
    </source>
</evidence>
<feature type="compositionally biased region" description="Polar residues" evidence="4">
    <location>
        <begin position="322"/>
        <end position="332"/>
    </location>
</feature>
<comment type="similarity">
    <text evidence="1">Belongs to the AAA ATPase family.</text>
</comment>
<dbReference type="FunFam" id="3.40.50.300:FF:000093">
    <property type="entry name" value="Fidgetin-like 1"/>
    <property type="match status" value="1"/>
</dbReference>
<dbReference type="InterPro" id="IPR003960">
    <property type="entry name" value="ATPase_AAA_CS"/>
</dbReference>
<dbReference type="Pfam" id="PF00004">
    <property type="entry name" value="AAA"/>
    <property type="match status" value="1"/>
</dbReference>
<dbReference type="GO" id="GO:0016887">
    <property type="term" value="F:ATP hydrolysis activity"/>
    <property type="evidence" value="ECO:0007669"/>
    <property type="project" value="InterPro"/>
</dbReference>
<dbReference type="PANTHER" id="PTHR23074:SF17">
    <property type="entry name" value="FIDGETIN-LIKE PROTEIN 1"/>
    <property type="match status" value="1"/>
</dbReference>
<evidence type="ECO:0000259" key="5">
    <source>
        <dbReference type="SMART" id="SM00382"/>
    </source>
</evidence>
<feature type="compositionally biased region" description="Basic and acidic residues" evidence="4">
    <location>
        <begin position="433"/>
        <end position="446"/>
    </location>
</feature>
<proteinExistence type="inferred from homology"/>
<dbReference type="FunFam" id="1.10.8.60:FF:000022">
    <property type="entry name" value="Fidgetin like 1"/>
    <property type="match status" value="1"/>
</dbReference>
<dbReference type="Gene3D" id="3.40.50.300">
    <property type="entry name" value="P-loop containing nucleotide triphosphate hydrolases"/>
    <property type="match status" value="1"/>
</dbReference>
<feature type="compositionally biased region" description="Low complexity" evidence="4">
    <location>
        <begin position="286"/>
        <end position="296"/>
    </location>
</feature>
<dbReference type="STRING" id="1230905.A0A1G4KBN2"/>
<dbReference type="SMART" id="SM00382">
    <property type="entry name" value="AAA"/>
    <property type="match status" value="1"/>
</dbReference>
<dbReference type="InterPro" id="IPR003959">
    <property type="entry name" value="ATPase_AAA_core"/>
</dbReference>
<accession>A0A1G4KBN2</accession>
<evidence type="ECO:0000256" key="2">
    <source>
        <dbReference type="ARBA" id="ARBA00022741"/>
    </source>
</evidence>
<feature type="region of interest" description="Disordered" evidence="4">
    <location>
        <begin position="154"/>
        <end position="182"/>
    </location>
</feature>
<dbReference type="GO" id="GO:0005524">
    <property type="term" value="F:ATP binding"/>
    <property type="evidence" value="ECO:0007669"/>
    <property type="project" value="UniProtKB-KW"/>
</dbReference>
<evidence type="ECO:0000256" key="3">
    <source>
        <dbReference type="ARBA" id="ARBA00022840"/>
    </source>
</evidence>
<dbReference type="PANTHER" id="PTHR23074">
    <property type="entry name" value="AAA DOMAIN-CONTAINING"/>
    <property type="match status" value="1"/>
</dbReference>
<feature type="domain" description="AAA+ ATPase" evidence="5">
    <location>
        <begin position="517"/>
        <end position="665"/>
    </location>
</feature>
<keyword evidence="3" id="KW-0067">ATP-binding</keyword>
<sequence>MDNGKDTSLLMKLTKIRKKPQQPLTDFTDLYSRIANESIYYLKLEEKREYKKAVQGWKALNTHTLYELTKIEHTFPKSQSYTKDEISIQNGIRELYHKSLQHLERVAKLCENEQLGEERRSQTDSFRRPAPPSSTTRPMLKTLRPLRMNYHRMHTASAPNISNTTSSSLGSRSGGQKINFTHSKPLTPKNVFADFSEEKNLIDLSDGEENAVSLEKSGHQASLDFDVQEYFDTYLDNEDEDSKSVESLHTLGGLQKTMGAVTLGLAEPEKTPEVSLKQTRSSPNLPSKKTTTSTTPCHRPSKPNSSRLAESKAFIGKESPSAIHSNTLSSVPKTAASHVLKPVRQAKTRPSPGKSSSNVNEAGKKKVPSGVSSKSLKQGSKIEAKPGNAKIDIQVKNPQAKPTPKPTPKQVLAVKKSFNKATDVSEKSSITSSEEHPSTLSPKEHENLKEALEDDIIEQLRGVDKTAAKQIFAEIVVHGDEVHWEDIAGLESAKNSLKEAVVYPFLRPDLFLGLREPVRGMLLFGPPGTGKTMLARAVATESKSTFFSISASSLTSKYLGESEKLVRALFAIAKKLSPSIIFVDEIDSIMGSRSNESENESSRRIKNEFLVQWSSLSAAAAGYQSGDDDSDDQRVLVLAATNLPWQIDEAARRRFVRRQYIPLPESETRKTQLVKLMMHQTHTLEDEDFKALLELTEGYSGSDITSLAKDAAMGPLRELGDKLLFTPRDQIRPISLIDFKNSLNYIKPSVSKDGLEQYENWALEFGSSGV</sequence>
<dbReference type="EMBL" id="LT598469">
    <property type="protein sequence ID" value="SCV01616.1"/>
    <property type="molecule type" value="Genomic_DNA"/>
</dbReference>
<dbReference type="PROSITE" id="PS00674">
    <property type="entry name" value="AAA"/>
    <property type="match status" value="1"/>
</dbReference>
<feature type="region of interest" description="Disordered" evidence="4">
    <location>
        <begin position="114"/>
        <end position="142"/>
    </location>
</feature>
<feature type="region of interest" description="Disordered" evidence="4">
    <location>
        <begin position="268"/>
        <end position="446"/>
    </location>
</feature>
<dbReference type="InterPro" id="IPR015415">
    <property type="entry name" value="Spast_Vps4_C"/>
</dbReference>
<dbReference type="Gene3D" id="1.10.8.60">
    <property type="match status" value="1"/>
</dbReference>
<dbReference type="CDD" id="cd19509">
    <property type="entry name" value="RecA-like_VPS4-like"/>
    <property type="match status" value="1"/>
</dbReference>
<dbReference type="InterPro" id="IPR050304">
    <property type="entry name" value="MT-severing_AAA_ATPase"/>
</dbReference>
<dbReference type="InterPro" id="IPR041569">
    <property type="entry name" value="AAA_lid_3"/>
</dbReference>
<dbReference type="Proteomes" id="UP000191024">
    <property type="component" value="Chromosome G"/>
</dbReference>
<dbReference type="InterPro" id="IPR003593">
    <property type="entry name" value="AAA+_ATPase"/>
</dbReference>
<dbReference type="Pfam" id="PF17862">
    <property type="entry name" value="AAA_lid_3"/>
    <property type="match status" value="1"/>
</dbReference>
<feature type="compositionally biased region" description="Basic and acidic residues" evidence="4">
    <location>
        <begin position="114"/>
        <end position="127"/>
    </location>
</feature>
<dbReference type="OrthoDB" id="10251136at2759"/>
<dbReference type="SUPFAM" id="SSF52540">
    <property type="entry name" value="P-loop containing nucleoside triphosphate hydrolases"/>
    <property type="match status" value="1"/>
</dbReference>
<dbReference type="AlphaFoldDB" id="A0A1G4KBN2"/>
<organism evidence="6 7">
    <name type="scientific">Lachancea mirantina</name>
    <dbReference type="NCBI Taxonomy" id="1230905"/>
    <lineage>
        <taxon>Eukaryota</taxon>
        <taxon>Fungi</taxon>
        <taxon>Dikarya</taxon>
        <taxon>Ascomycota</taxon>
        <taxon>Saccharomycotina</taxon>
        <taxon>Saccharomycetes</taxon>
        <taxon>Saccharomycetales</taxon>
        <taxon>Saccharomycetaceae</taxon>
        <taxon>Lachancea</taxon>
    </lineage>
</organism>
<name>A0A1G4KBN2_9SACH</name>